<reference evidence="3" key="1">
    <citation type="submission" date="2020-06" db="EMBL/GenBank/DDBJ databases">
        <authorList>
            <consortium name="Wellcome Sanger Institute Data Sharing"/>
        </authorList>
    </citation>
    <scope>NUCLEOTIDE SEQUENCE [LARGE SCALE GENOMIC DNA]</scope>
</reference>
<feature type="region of interest" description="Disordered" evidence="1">
    <location>
        <begin position="83"/>
        <end position="129"/>
    </location>
</feature>
<keyword evidence="2" id="KW-1133">Transmembrane helix</keyword>
<dbReference type="Ensembl" id="ENSGWIT00000035222.1">
    <property type="protein sequence ID" value="ENSGWIP00000032354.1"/>
    <property type="gene ID" value="ENSGWIG00000016671.1"/>
</dbReference>
<sequence length="1027" mass="112694">MLIRPQSTAGPGRGATEKLLSLSLSPCFSSFLPLNSSLVLACGLICHCPFHTVGFKINILLHVLLITTNLNPSLHPLFTPPHPHSSLSLPTSNQSVSPSLLTGNEGARNYFDPPSTEQTDRRRRRTAGVSVEDELELTKVDENALYEKMTELLEDGVSVNIAGTLPASRDEEVLEVKAGDLLLYGGAGVGASGPGPSQACTTAKAQAEGSAGLREGTESTAQMSRSDWSIPHHSQQLRERVRPDMITLGSLSLQQHADQKGPWKTSEWAKRKRRLKAFFAGSEEVKVHAQKRDDGFNDSLCVSLQGVGSDIPQPVEVHINCLRATRDKLPRGLYTVSVALHSQLGTPPLVWCTEKGTPAGITSTGPTNHGGHFYDINLDINQSLFMSLPATSEISPSMVLVFQLISVPGGNSHISTVHAWGAFPVCGPDLSLIQGRFKTPLLRGEPSIQTDQFKKIESLISSDLDHWLCNLYFQVKRLQPGSSEAKQCNSVKVKSPPGMPQSESEPDHLQNQLCPPPSHLQSHQLSHTGLSCRCVEATMVLSHQGSPLHLSAHSACSTSSLPGKEFCSGAISGNTGPRSEKAEGGILHKKKPIKKTNSCGPSVSGRGAPPPPPRQADKHKMPPSMEILSTEEMEEHKFSLQSAPTGSGSRAPCLSHRARLALRMLPSELGLWRGLVPQLGLIMLLLALMWFVRLYLHYCSQWLYLQAIAVPVNKFRFHAHTVDLVYQSSLLHTREELALVVVGPLTLNAVTFLLVLIRCGCQQIFGSLPSFTSNLIMAQGVWTVLDPLAVFAVDAVLGRLTYSADTPVGDAAKLYWHFHQTDQLGAAGVVITLFLYGVLFLLSITILSVFLLRFHNDGRMLDVFQRLTAQEGAYFLPLDLELSNQELSYIVKKSEQWRGFNRERRKVLVKESIWTAEEPLNTDTDDEPQRHVIPIPVGESSTSVTIYTLYPSGLKQRYRTFLRQEDGAIIEGCGPLSIHGAFLAVPQRKRKDLAQLWQRLQKFTKTCVTLAYCLLLSPNLLQLMSIQ</sequence>
<organism evidence="3 4">
    <name type="scientific">Gouania willdenowi</name>
    <name type="common">Blunt-snouted clingfish</name>
    <name type="synonym">Lepadogaster willdenowi</name>
    <dbReference type="NCBI Taxonomy" id="441366"/>
    <lineage>
        <taxon>Eukaryota</taxon>
        <taxon>Metazoa</taxon>
        <taxon>Chordata</taxon>
        <taxon>Craniata</taxon>
        <taxon>Vertebrata</taxon>
        <taxon>Euteleostomi</taxon>
        <taxon>Actinopterygii</taxon>
        <taxon>Neopterygii</taxon>
        <taxon>Teleostei</taxon>
        <taxon>Neoteleostei</taxon>
        <taxon>Acanthomorphata</taxon>
        <taxon>Ovalentaria</taxon>
        <taxon>Blenniimorphae</taxon>
        <taxon>Blenniiformes</taxon>
        <taxon>Gobiesocoidei</taxon>
        <taxon>Gobiesocidae</taxon>
        <taxon>Gobiesocinae</taxon>
        <taxon>Gouania</taxon>
    </lineage>
</organism>
<gene>
    <name evidence="3" type="primary">ofcc1</name>
</gene>
<reference evidence="3" key="3">
    <citation type="submission" date="2025-09" db="UniProtKB">
        <authorList>
            <consortium name="Ensembl"/>
        </authorList>
    </citation>
    <scope>IDENTIFICATION</scope>
</reference>
<dbReference type="PANTHER" id="PTHR33862">
    <property type="entry name" value="OROFACIAL CLEFT 1 CANDIDATE GENE 1 PROTEIN"/>
    <property type="match status" value="1"/>
</dbReference>
<dbReference type="PANTHER" id="PTHR33862:SF3">
    <property type="entry name" value="OROFACIAL CLEFT 1 CANDIDATE GENE 1 PROTEIN"/>
    <property type="match status" value="1"/>
</dbReference>
<evidence type="ECO:0000313" key="4">
    <source>
        <dbReference type="Proteomes" id="UP000694680"/>
    </source>
</evidence>
<evidence type="ECO:0000256" key="1">
    <source>
        <dbReference type="SAM" id="MobiDB-lite"/>
    </source>
</evidence>
<feature type="compositionally biased region" description="Polar residues" evidence="1">
    <location>
        <begin position="93"/>
        <end position="102"/>
    </location>
</feature>
<dbReference type="AlphaFoldDB" id="A0A8C5GM15"/>
<keyword evidence="2" id="KW-0812">Transmembrane</keyword>
<evidence type="ECO:0008006" key="5">
    <source>
        <dbReference type="Google" id="ProtNLM"/>
    </source>
</evidence>
<feature type="region of interest" description="Disordered" evidence="1">
    <location>
        <begin position="589"/>
        <end position="622"/>
    </location>
</feature>
<protein>
    <recommendedName>
        <fullName evidence="5">Orofacial cleft 1 candidate gene 1 protein</fullName>
    </recommendedName>
</protein>
<feature type="transmembrane region" description="Helical" evidence="2">
    <location>
        <begin position="737"/>
        <end position="757"/>
    </location>
</feature>
<accession>A0A8C5GM15</accession>
<feature type="transmembrane region" description="Helical" evidence="2">
    <location>
        <begin position="675"/>
        <end position="696"/>
    </location>
</feature>
<name>A0A8C5GM15_GOUWI</name>
<keyword evidence="2" id="KW-0472">Membrane</keyword>
<evidence type="ECO:0000256" key="2">
    <source>
        <dbReference type="SAM" id="Phobius"/>
    </source>
</evidence>
<dbReference type="InterPro" id="IPR031390">
    <property type="entry name" value="OFCC1"/>
</dbReference>
<evidence type="ECO:0000313" key="3">
    <source>
        <dbReference type="Ensembl" id="ENSGWIP00000032354.1"/>
    </source>
</evidence>
<proteinExistence type="predicted"/>
<reference evidence="3" key="2">
    <citation type="submission" date="2025-08" db="UniProtKB">
        <authorList>
            <consortium name="Ensembl"/>
        </authorList>
    </citation>
    <scope>IDENTIFICATION</scope>
</reference>
<feature type="compositionally biased region" description="Polar residues" evidence="1">
    <location>
        <begin position="509"/>
        <end position="522"/>
    </location>
</feature>
<feature type="region of interest" description="Disordered" evidence="1">
    <location>
        <begin position="485"/>
        <end position="522"/>
    </location>
</feature>
<dbReference type="Proteomes" id="UP000694680">
    <property type="component" value="Chromosome 20"/>
</dbReference>
<keyword evidence="4" id="KW-1185">Reference proteome</keyword>
<feature type="transmembrane region" description="Helical" evidence="2">
    <location>
        <begin position="824"/>
        <end position="852"/>
    </location>
</feature>